<accession>A0A0F9E7T1</accession>
<dbReference type="EMBL" id="LAZR01036045">
    <property type="protein sequence ID" value="KKL25886.1"/>
    <property type="molecule type" value="Genomic_DNA"/>
</dbReference>
<keyword evidence="4" id="KW-0808">Transferase</keyword>
<keyword evidence="2" id="KW-0963">Cytoplasm</keyword>
<organism evidence="6">
    <name type="scientific">marine sediment metagenome</name>
    <dbReference type="NCBI Taxonomy" id="412755"/>
    <lineage>
        <taxon>unclassified sequences</taxon>
        <taxon>metagenomes</taxon>
        <taxon>ecological metagenomes</taxon>
    </lineage>
</organism>
<dbReference type="GO" id="GO:0005829">
    <property type="term" value="C:cytosol"/>
    <property type="evidence" value="ECO:0007669"/>
    <property type="project" value="TreeGrafter"/>
</dbReference>
<dbReference type="SUPFAM" id="SSF53335">
    <property type="entry name" value="S-adenosyl-L-methionine-dependent methyltransferases"/>
    <property type="match status" value="1"/>
</dbReference>
<evidence type="ECO:0000256" key="5">
    <source>
        <dbReference type="ARBA" id="ARBA00022691"/>
    </source>
</evidence>
<dbReference type="PANTHER" id="PTHR43648">
    <property type="entry name" value="ELECTRON TRANSFER FLAVOPROTEIN BETA SUBUNIT LYSINE METHYLTRANSFERASE"/>
    <property type="match status" value="1"/>
</dbReference>
<evidence type="ECO:0008006" key="7">
    <source>
        <dbReference type="Google" id="ProtNLM"/>
    </source>
</evidence>
<dbReference type="NCBIfam" id="TIGR00406">
    <property type="entry name" value="prmA"/>
    <property type="match status" value="1"/>
</dbReference>
<dbReference type="Gene3D" id="3.40.50.150">
    <property type="entry name" value="Vaccinia Virus protein VP39"/>
    <property type="match status" value="1"/>
</dbReference>
<dbReference type="InterPro" id="IPR050078">
    <property type="entry name" value="Ribosomal_L11_MeTrfase_PrmA"/>
</dbReference>
<dbReference type="GO" id="GO:0032259">
    <property type="term" value="P:methylation"/>
    <property type="evidence" value="ECO:0007669"/>
    <property type="project" value="UniProtKB-KW"/>
</dbReference>
<dbReference type="GO" id="GO:0016279">
    <property type="term" value="F:protein-lysine N-methyltransferase activity"/>
    <property type="evidence" value="ECO:0007669"/>
    <property type="project" value="TreeGrafter"/>
</dbReference>
<dbReference type="PIRSF" id="PIRSF000401">
    <property type="entry name" value="RPL11_MTase"/>
    <property type="match status" value="1"/>
</dbReference>
<dbReference type="AlphaFoldDB" id="A0A0F9E7T1"/>
<evidence type="ECO:0000256" key="4">
    <source>
        <dbReference type="ARBA" id="ARBA00022679"/>
    </source>
</evidence>
<proteinExistence type="inferred from homology"/>
<dbReference type="HAMAP" id="MF_00735">
    <property type="entry name" value="Methyltr_PrmA"/>
    <property type="match status" value="1"/>
</dbReference>
<dbReference type="PANTHER" id="PTHR43648:SF1">
    <property type="entry name" value="ELECTRON TRANSFER FLAVOPROTEIN BETA SUBUNIT LYSINE METHYLTRANSFERASE"/>
    <property type="match status" value="1"/>
</dbReference>
<gene>
    <name evidence="6" type="ORF">LCGC14_2400830</name>
</gene>
<keyword evidence="3" id="KW-0489">Methyltransferase</keyword>
<comment type="caution">
    <text evidence="6">The sequence shown here is derived from an EMBL/GenBank/DDBJ whole genome shotgun (WGS) entry which is preliminary data.</text>
</comment>
<reference evidence="6" key="1">
    <citation type="journal article" date="2015" name="Nature">
        <title>Complex archaea that bridge the gap between prokaryotes and eukaryotes.</title>
        <authorList>
            <person name="Spang A."/>
            <person name="Saw J.H."/>
            <person name="Jorgensen S.L."/>
            <person name="Zaremba-Niedzwiedzka K."/>
            <person name="Martijn J."/>
            <person name="Lind A.E."/>
            <person name="van Eijk R."/>
            <person name="Schleper C."/>
            <person name="Guy L."/>
            <person name="Ettema T.J."/>
        </authorList>
    </citation>
    <scope>NUCLEOTIDE SEQUENCE</scope>
</reference>
<evidence type="ECO:0000313" key="6">
    <source>
        <dbReference type="EMBL" id="KKL25886.1"/>
    </source>
</evidence>
<evidence type="ECO:0000256" key="3">
    <source>
        <dbReference type="ARBA" id="ARBA00022603"/>
    </source>
</evidence>
<dbReference type="InterPro" id="IPR029063">
    <property type="entry name" value="SAM-dependent_MTases_sf"/>
</dbReference>
<feature type="non-terminal residue" evidence="6">
    <location>
        <position position="1"/>
    </location>
</feature>
<name>A0A0F9E7T1_9ZZZZ</name>
<protein>
    <recommendedName>
        <fullName evidence="7">Ribosomal protein L11 methyltransferase</fullName>
    </recommendedName>
</protein>
<dbReference type="CDD" id="cd02440">
    <property type="entry name" value="AdoMet_MTases"/>
    <property type="match status" value="1"/>
</dbReference>
<sequence>SGEKTGAVNAPDIPMPWLQLIINTPRKYAASLEDAVLSAGAVSVTLQDNADEPILEPALGETPLWTETRLSALFDAETDTAGAMATVQSRFGNPLPDSRWEQLEDKDWEREWMLNYHPIRCGENLWICPSWQEPPEPDAVNLMLDPGLAFGTGTHPTTFLCLQWIEQQNMDNKQLIDYGCGSGILGIASLLLGAKQVVGVDIDPQALLATAENARRNNLPADSMPVFLPNEHPPEPADVVLANILAGPLAELAPKLNGLTKPGGRLCLSGILATQADTVMAAYAEWFTFDPIAQQEEWVRLSAIKTG</sequence>
<dbReference type="InterPro" id="IPR004498">
    <property type="entry name" value="Ribosomal_PrmA_MeTrfase"/>
</dbReference>
<keyword evidence="5" id="KW-0949">S-adenosyl-L-methionine</keyword>
<comment type="similarity">
    <text evidence="1">Belongs to the methyltransferase superfamily. PrmA family.</text>
</comment>
<evidence type="ECO:0000256" key="1">
    <source>
        <dbReference type="ARBA" id="ARBA00009741"/>
    </source>
</evidence>
<dbReference type="Pfam" id="PF06325">
    <property type="entry name" value="PrmA"/>
    <property type="match status" value="1"/>
</dbReference>
<evidence type="ECO:0000256" key="2">
    <source>
        <dbReference type="ARBA" id="ARBA00022490"/>
    </source>
</evidence>